<dbReference type="PANTHER" id="PTHR43649:SF12">
    <property type="entry name" value="DIACETYLCHITOBIOSE BINDING PROTEIN DASA"/>
    <property type="match status" value="1"/>
</dbReference>
<dbReference type="InterPro" id="IPR006059">
    <property type="entry name" value="SBP"/>
</dbReference>
<dbReference type="Gene3D" id="3.40.190.10">
    <property type="entry name" value="Periplasmic binding protein-like II"/>
    <property type="match status" value="2"/>
</dbReference>
<evidence type="ECO:0000313" key="2">
    <source>
        <dbReference type="EMBL" id="KKL23373.1"/>
    </source>
</evidence>
<reference evidence="2" key="1">
    <citation type="journal article" date="2015" name="Nature">
        <title>Complex archaea that bridge the gap between prokaryotes and eukaryotes.</title>
        <authorList>
            <person name="Spang A."/>
            <person name="Saw J.H."/>
            <person name="Jorgensen S.L."/>
            <person name="Zaremba-Niedzwiedzka K."/>
            <person name="Martijn J."/>
            <person name="Lind A.E."/>
            <person name="van Eijk R."/>
            <person name="Schleper C."/>
            <person name="Guy L."/>
            <person name="Ettema T.J."/>
        </authorList>
    </citation>
    <scope>NUCLEOTIDE SEQUENCE</scope>
</reference>
<dbReference type="EMBL" id="LAZR01036998">
    <property type="protein sequence ID" value="KKL23373.1"/>
    <property type="molecule type" value="Genomic_DNA"/>
</dbReference>
<comment type="caution">
    <text evidence="2">The sequence shown here is derived from an EMBL/GenBank/DDBJ whole genome shotgun (WGS) entry which is preliminary data.</text>
</comment>
<gene>
    <name evidence="2" type="ORF">LCGC14_2426020</name>
</gene>
<dbReference type="Pfam" id="PF01547">
    <property type="entry name" value="SBP_bac_1"/>
    <property type="match status" value="1"/>
</dbReference>
<name>A0A0F9EHF4_9ZZZZ</name>
<feature type="non-terminal residue" evidence="2">
    <location>
        <position position="1"/>
    </location>
</feature>
<dbReference type="AlphaFoldDB" id="A0A0F9EHF4"/>
<evidence type="ECO:0008006" key="3">
    <source>
        <dbReference type="Google" id="ProtNLM"/>
    </source>
</evidence>
<dbReference type="PANTHER" id="PTHR43649">
    <property type="entry name" value="ARABINOSE-BINDING PROTEIN-RELATED"/>
    <property type="match status" value="1"/>
</dbReference>
<evidence type="ECO:0000256" key="1">
    <source>
        <dbReference type="SAM" id="Phobius"/>
    </source>
</evidence>
<organism evidence="2">
    <name type="scientific">marine sediment metagenome</name>
    <dbReference type="NCBI Taxonomy" id="412755"/>
    <lineage>
        <taxon>unclassified sequences</taxon>
        <taxon>metagenomes</taxon>
        <taxon>ecological metagenomes</taxon>
    </lineage>
</organism>
<keyword evidence="1" id="KW-0472">Membrane</keyword>
<dbReference type="SUPFAM" id="SSF53850">
    <property type="entry name" value="Periplasmic binding protein-like II"/>
    <property type="match status" value="1"/>
</dbReference>
<proteinExistence type="predicted"/>
<keyword evidence="1" id="KW-1133">Transmembrane helix</keyword>
<accession>A0A0F9EHF4</accession>
<dbReference type="InterPro" id="IPR050490">
    <property type="entry name" value="Bact_solute-bd_prot1"/>
</dbReference>
<sequence length="342" mass="38456">DNYWAGEFPAGGWLEPLDDLAKKTRSVELDKYVPSMLEMVGYYQGTLYMIPFYNYTMLLFYREDMMNDPQLKKDFKSKYARNLKIPNNLKDYINLSSFMTIDSGKFGKIYGASMMGLKPDPISMEWTNYLFSIGGDYYDKNWKSIINNSAGIQAATLYVKNMTENAPPGAPGYGFDEAIQMFMQGKAFSIVTFWMFYVDMQDPEKSQVAGNVGLSPMPGGANLNGGWGWAIPKSSPNKEAAWKFISWVESFPIAKKRALAGGAPTRSDVFVDRDVVAKYPHYPKVYAILKTAKPVPEFTYSTQMIEVVGRELSLMIGGKSVPKALNTAAKELDKLAKRAKLR</sequence>
<keyword evidence="1" id="KW-0812">Transmembrane</keyword>
<protein>
    <recommendedName>
        <fullName evidence="3">ABC transporter substrate-binding protein</fullName>
    </recommendedName>
</protein>
<feature type="transmembrane region" description="Helical" evidence="1">
    <location>
        <begin position="42"/>
        <end position="61"/>
    </location>
</feature>